<proteinExistence type="predicted"/>
<dbReference type="InterPro" id="IPR036610">
    <property type="entry name" value="PEBP-like_sf"/>
</dbReference>
<keyword evidence="2" id="KW-1185">Reference proteome</keyword>
<dbReference type="SUPFAM" id="SSF49777">
    <property type="entry name" value="PEBP-like"/>
    <property type="match status" value="2"/>
</dbReference>
<sequence>MNVNYANGKKALLGNELTPSEVKYMPLVSWNADSNSFYTLCLTGKEWHHWLVGNILGGNVSQGETLSEYIGSGPMPKTDIIMIKVSIDGSLTNNFFNLKIKITIINNVVGLNRYVFLVYQQLSIEHREKFSINKFALKYNLGTLVASNFYLAQYDDYQLLDFLSSYEIKITLTKFPCFTVKDLDNIITIFILDLDTL</sequence>
<dbReference type="Gene3D" id="3.90.280.10">
    <property type="entry name" value="PEBP-like"/>
    <property type="match status" value="1"/>
</dbReference>
<organism evidence="1 2">
    <name type="scientific">Aphis craccivora</name>
    <name type="common">Cowpea aphid</name>
    <dbReference type="NCBI Taxonomy" id="307492"/>
    <lineage>
        <taxon>Eukaryota</taxon>
        <taxon>Metazoa</taxon>
        <taxon>Ecdysozoa</taxon>
        <taxon>Arthropoda</taxon>
        <taxon>Hexapoda</taxon>
        <taxon>Insecta</taxon>
        <taxon>Pterygota</taxon>
        <taxon>Neoptera</taxon>
        <taxon>Paraneoptera</taxon>
        <taxon>Hemiptera</taxon>
        <taxon>Sternorrhyncha</taxon>
        <taxon>Aphidomorpha</taxon>
        <taxon>Aphidoidea</taxon>
        <taxon>Aphididae</taxon>
        <taxon>Aphidini</taxon>
        <taxon>Aphis</taxon>
        <taxon>Aphis</taxon>
    </lineage>
</organism>
<dbReference type="InterPro" id="IPR035810">
    <property type="entry name" value="PEBP_euk"/>
</dbReference>
<reference evidence="1 2" key="1">
    <citation type="submission" date="2019-08" db="EMBL/GenBank/DDBJ databases">
        <title>Whole genome of Aphis craccivora.</title>
        <authorList>
            <person name="Voronova N.V."/>
            <person name="Shulinski R.S."/>
            <person name="Bandarenka Y.V."/>
            <person name="Zhorov D.G."/>
            <person name="Warner D."/>
        </authorList>
    </citation>
    <scope>NUCLEOTIDE SEQUENCE [LARGE SCALE GENOMIC DNA]</scope>
    <source>
        <strain evidence="1">180601</strain>
        <tissue evidence="1">Whole Body</tissue>
    </source>
</reference>
<name>A0A6G0YN83_APHCR</name>
<dbReference type="PANTHER" id="PTHR11362">
    <property type="entry name" value="PHOSPHATIDYLETHANOLAMINE-BINDING PROTEIN"/>
    <property type="match status" value="1"/>
</dbReference>
<dbReference type="PANTHER" id="PTHR11362:SF82">
    <property type="entry name" value="PHOSPHATIDYLETHANOLAMINE-BINDING PROTEIN 4"/>
    <property type="match status" value="1"/>
</dbReference>
<dbReference type="EMBL" id="VUJU01003133">
    <property type="protein sequence ID" value="KAF0759023.1"/>
    <property type="molecule type" value="Genomic_DNA"/>
</dbReference>
<dbReference type="AlphaFoldDB" id="A0A6G0YN83"/>
<protein>
    <submittedName>
        <fullName evidence="1">Phosphatidylethanolamine-binding protein-like isoform X1</fullName>
    </submittedName>
</protein>
<evidence type="ECO:0000313" key="1">
    <source>
        <dbReference type="EMBL" id="KAF0759023.1"/>
    </source>
</evidence>
<dbReference type="Proteomes" id="UP000478052">
    <property type="component" value="Unassembled WGS sequence"/>
</dbReference>
<dbReference type="OrthoDB" id="2506647at2759"/>
<dbReference type="CDD" id="cd00866">
    <property type="entry name" value="PEBP_euk"/>
    <property type="match status" value="1"/>
</dbReference>
<accession>A0A6G0YN83</accession>
<comment type="caution">
    <text evidence="1">The sequence shown here is derived from an EMBL/GenBank/DDBJ whole genome shotgun (WGS) entry which is preliminary data.</text>
</comment>
<evidence type="ECO:0000313" key="2">
    <source>
        <dbReference type="Proteomes" id="UP000478052"/>
    </source>
</evidence>
<gene>
    <name evidence="1" type="ORF">FWK35_00006210</name>
</gene>